<comment type="caution">
    <text evidence="1">The sequence shown here is derived from an EMBL/GenBank/DDBJ whole genome shotgun (WGS) entry which is preliminary data.</text>
</comment>
<evidence type="ECO:0000313" key="2">
    <source>
        <dbReference type="Proteomes" id="UP001497382"/>
    </source>
</evidence>
<sequence length="46" mass="5435">MMQEMQGKPNLSWSMSTRWKKNFIEAFARSFSSAVIIGLQDIFCYR</sequence>
<reference evidence="1 2" key="1">
    <citation type="submission" date="2024-04" db="EMBL/GenBank/DDBJ databases">
        <authorList>
            <person name="Rising A."/>
            <person name="Reimegard J."/>
            <person name="Sonavane S."/>
            <person name="Akerstrom W."/>
            <person name="Nylinder S."/>
            <person name="Hedman E."/>
            <person name="Kallberg Y."/>
        </authorList>
    </citation>
    <scope>NUCLEOTIDE SEQUENCE [LARGE SCALE GENOMIC DNA]</scope>
</reference>
<dbReference type="EMBL" id="CAXIEN010000209">
    <property type="protein sequence ID" value="CAL1286799.1"/>
    <property type="molecule type" value="Genomic_DNA"/>
</dbReference>
<organism evidence="1 2">
    <name type="scientific">Larinioides sclopetarius</name>
    <dbReference type="NCBI Taxonomy" id="280406"/>
    <lineage>
        <taxon>Eukaryota</taxon>
        <taxon>Metazoa</taxon>
        <taxon>Ecdysozoa</taxon>
        <taxon>Arthropoda</taxon>
        <taxon>Chelicerata</taxon>
        <taxon>Arachnida</taxon>
        <taxon>Araneae</taxon>
        <taxon>Araneomorphae</taxon>
        <taxon>Entelegynae</taxon>
        <taxon>Araneoidea</taxon>
        <taxon>Araneidae</taxon>
        <taxon>Larinioides</taxon>
    </lineage>
</organism>
<keyword evidence="2" id="KW-1185">Reference proteome</keyword>
<name>A0AAV2AU19_9ARAC</name>
<accession>A0AAV2AU19</accession>
<dbReference type="Proteomes" id="UP001497382">
    <property type="component" value="Unassembled WGS sequence"/>
</dbReference>
<evidence type="ECO:0000313" key="1">
    <source>
        <dbReference type="EMBL" id="CAL1286799.1"/>
    </source>
</evidence>
<protein>
    <submittedName>
        <fullName evidence="1">Uncharacterized protein</fullName>
    </submittedName>
</protein>
<gene>
    <name evidence="1" type="ORF">LARSCL_LOCUS14446</name>
</gene>
<dbReference type="AlphaFoldDB" id="A0AAV2AU19"/>
<proteinExistence type="predicted"/>